<evidence type="ECO:0000256" key="2">
    <source>
        <dbReference type="ARBA" id="ARBA00022714"/>
    </source>
</evidence>
<organism evidence="8 9">
    <name type="scientific">Chlorella ohadii</name>
    <dbReference type="NCBI Taxonomy" id="2649997"/>
    <lineage>
        <taxon>Eukaryota</taxon>
        <taxon>Viridiplantae</taxon>
        <taxon>Chlorophyta</taxon>
        <taxon>core chlorophytes</taxon>
        <taxon>Trebouxiophyceae</taxon>
        <taxon>Chlorellales</taxon>
        <taxon>Chlorellaceae</taxon>
        <taxon>Chlorella clade</taxon>
        <taxon>Chlorella</taxon>
    </lineage>
</organism>
<keyword evidence="3" id="KW-0479">Metal-binding</keyword>
<dbReference type="CDD" id="cd03028">
    <property type="entry name" value="GRX_PICOT_like"/>
    <property type="match status" value="1"/>
</dbReference>
<dbReference type="InterPro" id="IPR004480">
    <property type="entry name" value="Monothiol_GRX-rel"/>
</dbReference>
<dbReference type="Gene3D" id="3.40.30.10">
    <property type="entry name" value="Glutaredoxin"/>
    <property type="match status" value="1"/>
</dbReference>
<keyword evidence="5" id="KW-0411">Iron-sulfur</keyword>
<reference evidence="8" key="1">
    <citation type="submission" date="2020-11" db="EMBL/GenBank/DDBJ databases">
        <title>Chlorella ohadii genome sequencing and assembly.</title>
        <authorList>
            <person name="Murik O."/>
            <person name="Treves H."/>
            <person name="Kedem I."/>
            <person name="Shotland Y."/>
            <person name="Kaplan A."/>
        </authorList>
    </citation>
    <scope>NUCLEOTIDE SEQUENCE</scope>
    <source>
        <strain evidence="8">1</strain>
    </source>
</reference>
<keyword evidence="4" id="KW-0408">Iron</keyword>
<dbReference type="PANTHER" id="PTHR10293:SF16">
    <property type="entry name" value="GLUTAREDOXIN-RELATED PROTEIN 5, MITOCHONDRIAL"/>
    <property type="match status" value="1"/>
</dbReference>
<dbReference type="Proteomes" id="UP001205105">
    <property type="component" value="Unassembled WGS sequence"/>
</dbReference>
<evidence type="ECO:0000313" key="9">
    <source>
        <dbReference type="Proteomes" id="UP001205105"/>
    </source>
</evidence>
<evidence type="ECO:0000259" key="7">
    <source>
        <dbReference type="Pfam" id="PF00462"/>
    </source>
</evidence>
<dbReference type="AlphaFoldDB" id="A0AAD5DLN4"/>
<dbReference type="GO" id="GO:0005759">
    <property type="term" value="C:mitochondrial matrix"/>
    <property type="evidence" value="ECO:0007669"/>
    <property type="project" value="TreeGrafter"/>
</dbReference>
<dbReference type="FunFam" id="3.40.30.10:FF:000005">
    <property type="entry name" value="Glutaredoxin 5"/>
    <property type="match status" value="1"/>
</dbReference>
<proteinExistence type="inferred from homology"/>
<sequence length="172" mass="18719">MQRLLTTARQFLPAAQRAGGLAELQRAAGGVAVSRRWLATEDDSHDDFKPQVKAGAAAGVKDTIERDVAGHDVFIYMKGVPQAPMCGFSNMACAILNLYGVEYGSRNVLADPEVREGIKQFTHWPTIPQVFIKGEFVGGSDILHELHQKGELKKMLEGVKQADDQGGHSCKT</sequence>
<evidence type="ECO:0000256" key="4">
    <source>
        <dbReference type="ARBA" id="ARBA00023004"/>
    </source>
</evidence>
<dbReference type="PANTHER" id="PTHR10293">
    <property type="entry name" value="GLUTAREDOXIN FAMILY MEMBER"/>
    <property type="match status" value="1"/>
</dbReference>
<dbReference type="SUPFAM" id="SSF52833">
    <property type="entry name" value="Thioredoxin-like"/>
    <property type="match status" value="1"/>
</dbReference>
<dbReference type="InterPro" id="IPR033658">
    <property type="entry name" value="GRX_PICOT-like"/>
</dbReference>
<keyword evidence="9" id="KW-1185">Reference proteome</keyword>
<gene>
    <name evidence="8" type="ORF">COHA_006316</name>
</gene>
<protein>
    <recommendedName>
        <fullName evidence="7">Glutaredoxin domain-containing protein</fullName>
    </recommendedName>
</protein>
<evidence type="ECO:0000256" key="1">
    <source>
        <dbReference type="ARBA" id="ARBA00008983"/>
    </source>
</evidence>
<dbReference type="Pfam" id="PF00462">
    <property type="entry name" value="Glutaredoxin"/>
    <property type="match status" value="1"/>
</dbReference>
<dbReference type="GO" id="GO:0046872">
    <property type="term" value="F:metal ion binding"/>
    <property type="evidence" value="ECO:0007669"/>
    <property type="project" value="UniProtKB-KW"/>
</dbReference>
<comment type="caution">
    <text evidence="8">The sequence shown here is derived from an EMBL/GenBank/DDBJ whole genome shotgun (WGS) entry which is preliminary data.</text>
</comment>
<evidence type="ECO:0000256" key="6">
    <source>
        <dbReference type="ARBA" id="ARBA00023284"/>
    </source>
</evidence>
<accession>A0AAD5DLN4</accession>
<evidence type="ECO:0000313" key="8">
    <source>
        <dbReference type="EMBL" id="KAI7839922.1"/>
    </source>
</evidence>
<dbReference type="GO" id="GO:0051537">
    <property type="term" value="F:2 iron, 2 sulfur cluster binding"/>
    <property type="evidence" value="ECO:0007669"/>
    <property type="project" value="UniProtKB-KW"/>
</dbReference>
<dbReference type="PROSITE" id="PS51354">
    <property type="entry name" value="GLUTAREDOXIN_2"/>
    <property type="match status" value="1"/>
</dbReference>
<evidence type="ECO:0000256" key="3">
    <source>
        <dbReference type="ARBA" id="ARBA00022723"/>
    </source>
</evidence>
<comment type="similarity">
    <text evidence="1">Belongs to the glutaredoxin family. CGFS subfamily.</text>
</comment>
<keyword evidence="2" id="KW-0001">2Fe-2S</keyword>
<evidence type="ECO:0000256" key="5">
    <source>
        <dbReference type="ARBA" id="ARBA00023014"/>
    </source>
</evidence>
<keyword evidence="6" id="KW-0676">Redox-active center</keyword>
<dbReference type="EMBL" id="JADXDR010000089">
    <property type="protein sequence ID" value="KAI7839922.1"/>
    <property type="molecule type" value="Genomic_DNA"/>
</dbReference>
<name>A0AAD5DLN4_9CHLO</name>
<feature type="domain" description="Glutaredoxin" evidence="7">
    <location>
        <begin position="73"/>
        <end position="137"/>
    </location>
</feature>
<dbReference type="NCBIfam" id="TIGR00365">
    <property type="entry name" value="Grx4 family monothiol glutaredoxin"/>
    <property type="match status" value="1"/>
</dbReference>
<dbReference type="InterPro" id="IPR036249">
    <property type="entry name" value="Thioredoxin-like_sf"/>
</dbReference>
<dbReference type="InterPro" id="IPR002109">
    <property type="entry name" value="Glutaredoxin"/>
</dbReference>